<dbReference type="KEGG" id="tcn:H9L16_00010"/>
<name>A0A7G9SQF9_9GAMM</name>
<dbReference type="AlphaFoldDB" id="A0A7G9SQF9"/>
<dbReference type="EMBL" id="CP060719">
    <property type="protein sequence ID" value="QNN70084.1"/>
    <property type="molecule type" value="Genomic_DNA"/>
</dbReference>
<protein>
    <recommendedName>
        <fullName evidence="3">Heavy-metal-associated domain-containing protein</fullName>
    </recommendedName>
</protein>
<dbReference type="Proteomes" id="UP000515804">
    <property type="component" value="Chromosome"/>
</dbReference>
<dbReference type="RefSeq" id="WP_187552601.1">
    <property type="nucleotide sequence ID" value="NZ_BMZL01000001.1"/>
</dbReference>
<proteinExistence type="predicted"/>
<sequence>MQYILENGSPRDLGAIERALATLDPSALVDVDPSGGSMRISTVATERELLATLSDAGIADPAPHLARVPSDCCGGCGG</sequence>
<gene>
    <name evidence="1" type="ORF">H9L16_00010</name>
</gene>
<evidence type="ECO:0000313" key="1">
    <source>
        <dbReference type="EMBL" id="QNN70084.1"/>
    </source>
</evidence>
<keyword evidence="2" id="KW-1185">Reference proteome</keyword>
<accession>A0A7G9SQF9</accession>
<evidence type="ECO:0000313" key="2">
    <source>
        <dbReference type="Proteomes" id="UP000515804"/>
    </source>
</evidence>
<organism evidence="1 2">
    <name type="scientific">Thermomonas carbonis</name>
    <dbReference type="NCBI Taxonomy" id="1463158"/>
    <lineage>
        <taxon>Bacteria</taxon>
        <taxon>Pseudomonadati</taxon>
        <taxon>Pseudomonadota</taxon>
        <taxon>Gammaproteobacteria</taxon>
        <taxon>Lysobacterales</taxon>
        <taxon>Lysobacteraceae</taxon>
        <taxon>Thermomonas</taxon>
    </lineage>
</organism>
<reference evidence="1 2" key="1">
    <citation type="submission" date="2020-08" db="EMBL/GenBank/DDBJ databases">
        <title>Genome sequence of Thermomonas carbonis KCTC 42013T.</title>
        <authorList>
            <person name="Hyun D.-W."/>
            <person name="Bae J.-W."/>
        </authorList>
    </citation>
    <scope>NUCLEOTIDE SEQUENCE [LARGE SCALE GENOMIC DNA]</scope>
    <source>
        <strain evidence="1 2">KCTC 42013</strain>
    </source>
</reference>
<evidence type="ECO:0008006" key="3">
    <source>
        <dbReference type="Google" id="ProtNLM"/>
    </source>
</evidence>